<organism evidence="10 11">
    <name type="scientific">Zingiber officinale</name>
    <name type="common">Ginger</name>
    <name type="synonym">Amomum zingiber</name>
    <dbReference type="NCBI Taxonomy" id="94328"/>
    <lineage>
        <taxon>Eukaryota</taxon>
        <taxon>Viridiplantae</taxon>
        <taxon>Streptophyta</taxon>
        <taxon>Embryophyta</taxon>
        <taxon>Tracheophyta</taxon>
        <taxon>Spermatophyta</taxon>
        <taxon>Magnoliopsida</taxon>
        <taxon>Liliopsida</taxon>
        <taxon>Zingiberales</taxon>
        <taxon>Zingiberaceae</taxon>
        <taxon>Zingiber</taxon>
    </lineage>
</organism>
<dbReference type="SUPFAM" id="SSF54171">
    <property type="entry name" value="DNA-binding domain"/>
    <property type="match status" value="1"/>
</dbReference>
<dbReference type="PANTHER" id="PTHR37701:SF17">
    <property type="entry name" value="METHYL BINDING DOMAIN117"/>
    <property type="match status" value="1"/>
</dbReference>
<comment type="caution">
    <text evidence="10">The sequence shown here is derived from an EMBL/GenBank/DDBJ whole genome shotgun (WGS) entry which is preliminary data.</text>
</comment>
<dbReference type="GO" id="GO:0005634">
    <property type="term" value="C:nucleus"/>
    <property type="evidence" value="ECO:0007669"/>
    <property type="project" value="UniProtKB-SubCell"/>
</dbReference>
<keyword evidence="6" id="KW-0862">Zinc</keyword>
<evidence type="ECO:0000313" key="11">
    <source>
        <dbReference type="Proteomes" id="UP000734854"/>
    </source>
</evidence>
<keyword evidence="6" id="KW-0479">Metal-binding</keyword>
<evidence type="ECO:0000256" key="3">
    <source>
        <dbReference type="ARBA" id="ARBA00023125"/>
    </source>
</evidence>
<keyword evidence="2" id="KW-0805">Transcription regulation</keyword>
<dbReference type="EMBL" id="JACMSC010000001">
    <property type="protein sequence ID" value="KAG6539088.1"/>
    <property type="molecule type" value="Genomic_DNA"/>
</dbReference>
<feature type="compositionally biased region" description="Polar residues" evidence="7">
    <location>
        <begin position="138"/>
        <end position="163"/>
    </location>
</feature>
<keyword evidence="6" id="KW-0863">Zinc-finger</keyword>
<dbReference type="InterPro" id="IPR037472">
    <property type="entry name" value="MBD8"/>
</dbReference>
<dbReference type="PROSITE" id="PS50982">
    <property type="entry name" value="MBD"/>
    <property type="match status" value="1"/>
</dbReference>
<dbReference type="PROSITE" id="PS00028">
    <property type="entry name" value="ZINC_FINGER_C2H2_1"/>
    <property type="match status" value="1"/>
</dbReference>
<evidence type="ECO:0000256" key="1">
    <source>
        <dbReference type="ARBA" id="ARBA00004123"/>
    </source>
</evidence>
<name>A0A8J5LX88_ZINOF</name>
<dbReference type="PANTHER" id="PTHR37701">
    <property type="entry name" value="METHYL-CPG-BINDING DOMAIN-CONTAINING PROTEIN 8"/>
    <property type="match status" value="1"/>
</dbReference>
<evidence type="ECO:0000313" key="10">
    <source>
        <dbReference type="EMBL" id="KAG6539088.1"/>
    </source>
</evidence>
<dbReference type="InterPro" id="IPR013087">
    <property type="entry name" value="Znf_C2H2_type"/>
</dbReference>
<dbReference type="Proteomes" id="UP000734854">
    <property type="component" value="Unassembled WGS sequence"/>
</dbReference>
<evidence type="ECO:0000259" key="9">
    <source>
        <dbReference type="PROSITE" id="PS50982"/>
    </source>
</evidence>
<feature type="domain" description="MBD" evidence="9">
    <location>
        <begin position="239"/>
        <end position="317"/>
    </location>
</feature>
<dbReference type="Pfam" id="PF17780">
    <property type="entry name" value="OCRE"/>
    <property type="match status" value="1"/>
</dbReference>
<evidence type="ECO:0000256" key="7">
    <source>
        <dbReference type="SAM" id="MobiDB-lite"/>
    </source>
</evidence>
<evidence type="ECO:0000259" key="8">
    <source>
        <dbReference type="PROSITE" id="PS50157"/>
    </source>
</evidence>
<keyword evidence="11" id="KW-1185">Reference proteome</keyword>
<keyword evidence="5" id="KW-0539">Nucleus</keyword>
<keyword evidence="4" id="KW-0804">Transcription</keyword>
<keyword evidence="3" id="KW-0238">DNA-binding</keyword>
<gene>
    <name evidence="10" type="ORF">ZIOFF_004241</name>
</gene>
<dbReference type="InterPro" id="IPR001739">
    <property type="entry name" value="Methyl_CpG_DNA-bd"/>
</dbReference>
<dbReference type="GO" id="GO:0003677">
    <property type="term" value="F:DNA binding"/>
    <property type="evidence" value="ECO:0007669"/>
    <property type="project" value="UniProtKB-KW"/>
</dbReference>
<dbReference type="InterPro" id="IPR016177">
    <property type="entry name" value="DNA-bd_dom_sf"/>
</dbReference>
<feature type="region of interest" description="Disordered" evidence="7">
    <location>
        <begin position="136"/>
        <end position="167"/>
    </location>
</feature>
<dbReference type="PROSITE" id="PS50157">
    <property type="entry name" value="ZINC_FINGER_C2H2_2"/>
    <property type="match status" value="1"/>
</dbReference>
<dbReference type="GO" id="GO:0008270">
    <property type="term" value="F:zinc ion binding"/>
    <property type="evidence" value="ECO:0007669"/>
    <property type="project" value="UniProtKB-KW"/>
</dbReference>
<protein>
    <submittedName>
        <fullName evidence="10">Uncharacterized protein</fullName>
    </submittedName>
</protein>
<evidence type="ECO:0000256" key="6">
    <source>
        <dbReference type="PROSITE-ProRule" id="PRU00042"/>
    </source>
</evidence>
<evidence type="ECO:0000256" key="5">
    <source>
        <dbReference type="ARBA" id="ARBA00023242"/>
    </source>
</evidence>
<reference evidence="10 11" key="1">
    <citation type="submission" date="2020-08" db="EMBL/GenBank/DDBJ databases">
        <title>Plant Genome Project.</title>
        <authorList>
            <person name="Zhang R.-G."/>
        </authorList>
    </citation>
    <scope>NUCLEOTIDE SEQUENCE [LARGE SCALE GENOMIC DNA]</scope>
    <source>
        <tissue evidence="10">Rhizome</tissue>
    </source>
</reference>
<feature type="domain" description="C2H2-type" evidence="8">
    <location>
        <begin position="384"/>
        <end position="411"/>
    </location>
</feature>
<dbReference type="InterPro" id="IPR041591">
    <property type="entry name" value="OCRE"/>
</dbReference>
<sequence length="1581" mass="174551">MAVAPPASEVVPVVDLRLLSQAEIHSLALSCPNAYDLRRSDDVVIPKIDPAIFNESAGSRKQTYSRFRLAPHNPDPASPSTVASRRPRGHFSTSSSSAAPLEPSFAEAGNADDDERGRHENLKIISYLRQLFSGEEASPQTLPTSTSDPAQENLISNNGSGPQNLDKGNPVMAVLEDEDREILNGKGETVDLLALGQKVDPFTEVLRQRTLGLTTEQQLLDFMSGFDGQWGSRRRKRRIVCASDFGDDLPRGWKLLLSLKRKEGEVWVYCRRYISPRGKQFLSCKEVAAYIHTLLGNPNVGASRNDKLNTDYAASFAVPENHVNDKPGCPAVAPFASSCSEPDRQIILYGAQNQRQLSHEQKSAKRRKLGKLIGDGVIIKDGKFECQFCHKVFAERHRYYGHVGTHVRYQGLSAEALLDDNSKTFCNPAPVAAPSHYFSSAETKAETSIPITASEPHFASANMHCQGDNQIDSRESETTKMPSVVITDDINVMDEKVSSCVNGEVTFPIMSHGKVAEDTLMTSSDNQVHKIEEHTNGRDVKNVEASHFEHDKVSDVKNIEVGEVALHVMFHEKVAEDTLMTSSDNQDSDYHHAIEENTDGADVKTVKASHFKDGSDTKNIEVGDISKVEICGVKKIDDYDCNDDNFHFGNVQSNSLQVNDVDSKPCFNITSIALNDVPNITCEAANKVAQFFPESMSLDGSKTNDSDLTGMIPESNVDANDGIAIKTNIPLNFMSMSHVDVDKTVLGKSNGREMSSSVVISDAEKYGTEHRLESENQLITIPSANGPNYAIGKDATDTHVRNIEESYLVEMVKSCRKNELATSNVFSVEDNARSILPLDFNASCTDMPFVNRSSGNVDRNRVRTFDIEMKECMLGDIDEPNVELDICFNASSAANEHIAANNSFHDSENSLGFDFSLGSPWLHSSDHIPDVDMNPDQHGEDFNANTQKSPSCFTQLTLSTVETSEFDNLTRQDSIPAQPPIELHYEPELDHASVHLGWDISLQNSMYELTSVCVWCGGEFRHVSSAANSGEASDTLGFICPTCKAKISVAIRILPVFIDSELDDDHRQRQARFPKGKKAKRVAADRILDGNGGDESWMAPDLASKKRAKLRNKMREDEVLGDQVDGFSGEVQYAVMDNTNFEDDGIQIEPFNLKEEREEGYFDDNGNFVEYAKQNEIKDAWLDSFEVDAKLAGKFKPKESAEEAYDDLSSDDFGKIKRRIANALQPGETLSCILQCLPSYKWALGEYVDLHSEMSASHLLYVYYEDQETFVREAEGYERIVCAKEDRSNNTKHSEPTGGEDIFSDNVQSGENVSSIWDIHPGTSSVTDSVQQASPDDDKFDMFGDDDDTTNVNPPVRSAVSSSSDFLQDNQPTSATFGFSQDLDSGDVNCGGIENDYVYDESSGYYYSSSLGYYYDPTSGMYCSATTGTCSISYPIHIWGTGQGEPVGYMTDTRRWAKSLDLRGTVGGEASQVEESDITCSTRVVALPGSSPFFQRRKRRGAILVGRVEEQGILHLPAPPLTSRVQDPLLLHLPTLEEQLPCDGDGRQKTVCLLVMYTYDEQSGAYTEIQSSTTGAEDSHP</sequence>
<feature type="region of interest" description="Disordered" evidence="7">
    <location>
        <begin position="68"/>
        <end position="117"/>
    </location>
</feature>
<evidence type="ECO:0000256" key="2">
    <source>
        <dbReference type="ARBA" id="ARBA00023015"/>
    </source>
</evidence>
<proteinExistence type="predicted"/>
<comment type="subcellular location">
    <subcellularLocation>
        <location evidence="1">Nucleus</location>
    </subcellularLocation>
</comment>
<evidence type="ECO:0000256" key="4">
    <source>
        <dbReference type="ARBA" id="ARBA00023163"/>
    </source>
</evidence>
<accession>A0A8J5LX88</accession>